<dbReference type="AlphaFoldDB" id="A0AAJ5WN37"/>
<name>A0AAJ5WN37_9BACT</name>
<gene>
    <name evidence="1" type="ORF">P0Y53_16875</name>
</gene>
<protein>
    <submittedName>
        <fullName evidence="1">Uncharacterized protein</fullName>
    </submittedName>
</protein>
<proteinExistence type="predicted"/>
<sequence>MNQFTDQFGPRIKRYFDEASEEEQAALEQDLLAYANAHPDYFARDVKEARFQAEHGPLLTVVLIALSKDADRWGHFYVNTVNELFEQAKKADQPHDYLTYLSELAYIEDNESPFVQEIVDRLFKELESDHLDSKLAAIWVLPDFLLNPSIRNRSRIISTIQDKLYDANWKIRYVAYTSLGFSNARPEGFKLSFPDQLRQTFLKTPPMI</sequence>
<evidence type="ECO:0000313" key="2">
    <source>
        <dbReference type="Proteomes" id="UP001220610"/>
    </source>
</evidence>
<dbReference type="Proteomes" id="UP001220610">
    <property type="component" value="Chromosome"/>
</dbReference>
<dbReference type="EMBL" id="CP119311">
    <property type="protein sequence ID" value="WEK34164.1"/>
    <property type="molecule type" value="Genomic_DNA"/>
</dbReference>
<organism evidence="1 2">
    <name type="scientific">Candidatus Pseudobacter hemicellulosilyticus</name>
    <dbReference type="NCBI Taxonomy" id="3121375"/>
    <lineage>
        <taxon>Bacteria</taxon>
        <taxon>Pseudomonadati</taxon>
        <taxon>Bacteroidota</taxon>
        <taxon>Chitinophagia</taxon>
        <taxon>Chitinophagales</taxon>
        <taxon>Chitinophagaceae</taxon>
        <taxon>Pseudobacter</taxon>
    </lineage>
</organism>
<dbReference type="InterPro" id="IPR016024">
    <property type="entry name" value="ARM-type_fold"/>
</dbReference>
<reference evidence="1" key="1">
    <citation type="submission" date="2023-03" db="EMBL/GenBank/DDBJ databases">
        <title>Andean soil-derived lignocellulolytic bacterial consortium as a source of novel taxa and putative plastic-active enzymes.</title>
        <authorList>
            <person name="Diaz-Garcia L."/>
            <person name="Chuvochina M."/>
            <person name="Feuerriegel G."/>
            <person name="Bunk B."/>
            <person name="Sproer C."/>
            <person name="Streit W.R."/>
            <person name="Rodriguez L.M."/>
            <person name="Overmann J."/>
            <person name="Jimenez D.J."/>
        </authorList>
    </citation>
    <scope>NUCLEOTIDE SEQUENCE</scope>
    <source>
        <strain evidence="1">MAG 7</strain>
    </source>
</reference>
<accession>A0AAJ5WN37</accession>
<evidence type="ECO:0000313" key="1">
    <source>
        <dbReference type="EMBL" id="WEK34164.1"/>
    </source>
</evidence>
<dbReference type="SUPFAM" id="SSF48371">
    <property type="entry name" value="ARM repeat"/>
    <property type="match status" value="1"/>
</dbReference>